<gene>
    <name evidence="1" type="ORF">ABK905_12055</name>
</gene>
<protein>
    <submittedName>
        <fullName evidence="1">FidL-like protein</fullName>
    </submittedName>
</protein>
<name>A0AAU7QF80_9GAMM</name>
<dbReference type="InterPro" id="IPR031854">
    <property type="entry name" value="FidL-like"/>
</dbReference>
<organism evidence="1">
    <name type="scientific">Acerihabitans sp. KWT182</name>
    <dbReference type="NCBI Taxonomy" id="3157919"/>
    <lineage>
        <taxon>Bacteria</taxon>
        <taxon>Pseudomonadati</taxon>
        <taxon>Pseudomonadota</taxon>
        <taxon>Gammaproteobacteria</taxon>
        <taxon>Enterobacterales</taxon>
        <taxon>Pectobacteriaceae</taxon>
        <taxon>Acerihabitans</taxon>
    </lineage>
</organism>
<evidence type="ECO:0000313" key="1">
    <source>
        <dbReference type="EMBL" id="XBS71582.1"/>
    </source>
</evidence>
<dbReference type="EMBL" id="CP157947">
    <property type="protein sequence ID" value="XBS71582.1"/>
    <property type="molecule type" value="Genomic_DNA"/>
</dbReference>
<accession>A0AAU7QF80</accession>
<dbReference type="AlphaFoldDB" id="A0AAU7QF80"/>
<proteinExistence type="predicted"/>
<reference evidence="1" key="1">
    <citation type="submission" date="2024-06" db="EMBL/GenBank/DDBJ databases">
        <authorList>
            <person name="Coelho C."/>
            <person name="Bento M."/>
            <person name="Garcia E."/>
            <person name="Camelo A."/>
            <person name="Brandao I."/>
            <person name="Espirito Santo C."/>
            <person name="Trovao J."/>
            <person name="Verissimo A."/>
            <person name="Costa J."/>
            <person name="Tiago I."/>
        </authorList>
    </citation>
    <scope>NUCLEOTIDE SEQUENCE</scope>
    <source>
        <strain evidence="1">KWT182</strain>
    </source>
</reference>
<sequence length="155" mass="17954">MKRIAVTVCLCLLFAGLFYLHYTYNPFEGFNCGGTMVYRANQVQGRFSYTVEAKMFFTKDHEGFYALNGTFTHDGQTFNLHRTKFFTYRRKNDQDLYEIIITRQIISSMDNAPPSATDPVLIPVGTSVLPRFRRIDKRSIIVSLIYSPFFICAKE</sequence>
<dbReference type="Pfam" id="PF15941">
    <property type="entry name" value="FidL_like"/>
    <property type="match status" value="1"/>
</dbReference>